<reference evidence="1" key="1">
    <citation type="submission" date="2014-09" db="EMBL/GenBank/DDBJ databases">
        <authorList>
            <person name="Magalhaes I.L.F."/>
            <person name="Oliveira U."/>
            <person name="Santos F.R."/>
            <person name="Vidigal T.H.D.A."/>
            <person name="Brescovit A.D."/>
            <person name="Santos A.J."/>
        </authorList>
    </citation>
    <scope>NUCLEOTIDE SEQUENCE</scope>
    <source>
        <tissue evidence="1">Shoot tissue taken approximately 20 cm above the soil surface</tissue>
    </source>
</reference>
<protein>
    <submittedName>
        <fullName evidence="1">Uncharacterized protein</fullName>
    </submittedName>
</protein>
<sequence length="71" mass="8003">MVLFNKKSSVLLLKPQINGLLTPIAPRNLLRCRMHHRAAQTKRSKITPKSHLSIHVLLNEEAVSSCDFSDV</sequence>
<dbReference type="AlphaFoldDB" id="A0A0A9APQ6"/>
<name>A0A0A9APQ6_ARUDO</name>
<proteinExistence type="predicted"/>
<organism evidence="1">
    <name type="scientific">Arundo donax</name>
    <name type="common">Giant reed</name>
    <name type="synonym">Donax arundinaceus</name>
    <dbReference type="NCBI Taxonomy" id="35708"/>
    <lineage>
        <taxon>Eukaryota</taxon>
        <taxon>Viridiplantae</taxon>
        <taxon>Streptophyta</taxon>
        <taxon>Embryophyta</taxon>
        <taxon>Tracheophyta</taxon>
        <taxon>Spermatophyta</taxon>
        <taxon>Magnoliopsida</taxon>
        <taxon>Liliopsida</taxon>
        <taxon>Poales</taxon>
        <taxon>Poaceae</taxon>
        <taxon>PACMAD clade</taxon>
        <taxon>Arundinoideae</taxon>
        <taxon>Arundineae</taxon>
        <taxon>Arundo</taxon>
    </lineage>
</organism>
<reference evidence="1" key="2">
    <citation type="journal article" date="2015" name="Data Brief">
        <title>Shoot transcriptome of the giant reed, Arundo donax.</title>
        <authorList>
            <person name="Barrero R.A."/>
            <person name="Guerrero F.D."/>
            <person name="Moolhuijzen P."/>
            <person name="Goolsby J.A."/>
            <person name="Tidwell J."/>
            <person name="Bellgard S.E."/>
            <person name="Bellgard M.I."/>
        </authorList>
    </citation>
    <scope>NUCLEOTIDE SEQUENCE</scope>
    <source>
        <tissue evidence="1">Shoot tissue taken approximately 20 cm above the soil surface</tissue>
    </source>
</reference>
<dbReference type="EMBL" id="GBRH01246022">
    <property type="protein sequence ID" value="JAD51873.1"/>
    <property type="molecule type" value="Transcribed_RNA"/>
</dbReference>
<evidence type="ECO:0000313" key="1">
    <source>
        <dbReference type="EMBL" id="JAD51873.1"/>
    </source>
</evidence>
<accession>A0A0A9APQ6</accession>